<dbReference type="InterPro" id="IPR002750">
    <property type="entry name" value="CobE/GbiG_C"/>
</dbReference>
<evidence type="ECO:0000259" key="1">
    <source>
        <dbReference type="Pfam" id="PF01890"/>
    </source>
</evidence>
<dbReference type="Proteomes" id="UP000029499">
    <property type="component" value="Chromosome"/>
</dbReference>
<dbReference type="OrthoDB" id="9781023at2"/>
<dbReference type="RefSeq" id="WP_043189652.1">
    <property type="nucleotide sequence ID" value="NZ_CP009533.1"/>
</dbReference>
<dbReference type="EMBL" id="CP009533">
    <property type="protein sequence ID" value="AIS17795.1"/>
    <property type="molecule type" value="Genomic_DNA"/>
</dbReference>
<reference evidence="2 3" key="1">
    <citation type="journal article" date="2015" name="J. Biotechnol.">
        <title>Complete genome sequence of Pseudomonas rhizosphaerae IH5T (=DSM 16299T), a phosphate-solubilizing rhizobacterium for bacterial biofertilizer.</title>
        <authorList>
            <person name="Kwak Y."/>
            <person name="Jung B.K."/>
            <person name="Shin J.H."/>
        </authorList>
    </citation>
    <scope>NUCLEOTIDE SEQUENCE [LARGE SCALE GENOMIC DNA]</scope>
    <source>
        <strain evidence="2">DSM 16299</strain>
    </source>
</reference>
<dbReference type="HOGENOM" id="CLU_087913_1_0_6"/>
<dbReference type="Gene3D" id="3.30.420.180">
    <property type="entry name" value="CobE/GbiG C-terminal domain"/>
    <property type="match status" value="1"/>
</dbReference>
<dbReference type="KEGG" id="prh:LT40_10495"/>
<dbReference type="STRING" id="216142.LT40_10495"/>
<dbReference type="eggNOG" id="COG2073">
    <property type="taxonomic scope" value="Bacteria"/>
</dbReference>
<dbReference type="InterPro" id="IPR052553">
    <property type="entry name" value="CbiG_hydrolase"/>
</dbReference>
<keyword evidence="3" id="KW-1185">Reference proteome</keyword>
<dbReference type="PANTHER" id="PTHR37477:SF1">
    <property type="entry name" value="COBALT-PRECORRIN-5A HYDROLASE"/>
    <property type="match status" value="1"/>
</dbReference>
<dbReference type="AlphaFoldDB" id="A0A089YVN1"/>
<proteinExistence type="predicted"/>
<accession>A0A089YVN1</accession>
<evidence type="ECO:0000313" key="3">
    <source>
        <dbReference type="Proteomes" id="UP000029499"/>
    </source>
</evidence>
<organism evidence="2 3">
    <name type="scientific">Pseudomonas rhizosphaerae</name>
    <dbReference type="NCBI Taxonomy" id="216142"/>
    <lineage>
        <taxon>Bacteria</taxon>
        <taxon>Pseudomonadati</taxon>
        <taxon>Pseudomonadota</taxon>
        <taxon>Gammaproteobacteria</taxon>
        <taxon>Pseudomonadales</taxon>
        <taxon>Pseudomonadaceae</taxon>
        <taxon>Pseudomonas</taxon>
    </lineage>
</organism>
<gene>
    <name evidence="2" type="ORF">LT40_10495</name>
</gene>
<dbReference type="InterPro" id="IPR036518">
    <property type="entry name" value="CobE/GbiG_C_sf"/>
</dbReference>
<protein>
    <recommendedName>
        <fullName evidence="1">CobE/GbiG C-terminal domain-containing protein</fullName>
    </recommendedName>
</protein>
<name>A0A089YVN1_9PSED</name>
<dbReference type="Pfam" id="PF01890">
    <property type="entry name" value="CbiG_C"/>
    <property type="match status" value="1"/>
</dbReference>
<feature type="domain" description="CobE/GbiG C-terminal" evidence="1">
    <location>
        <begin position="4"/>
        <end position="128"/>
    </location>
</feature>
<evidence type="ECO:0000313" key="2">
    <source>
        <dbReference type="EMBL" id="AIS17795.1"/>
    </source>
</evidence>
<sequence>MTALWVGFGCRAGCSAQALHDLLEQTLLEHDLPWADVRGIASIDMKAHEPGLVALAERLGLPFATYSPEALAPYQDRLSHHSARSFAATGCLGVSESAALAMAEDGIQCASMLRVSRRHSAVATLAIACTEPHRGCTQRST</sequence>
<dbReference type="GO" id="GO:0009236">
    <property type="term" value="P:cobalamin biosynthetic process"/>
    <property type="evidence" value="ECO:0007669"/>
    <property type="project" value="InterPro"/>
</dbReference>
<dbReference type="SUPFAM" id="SSF159664">
    <property type="entry name" value="CobE/GbiG C-terminal domain-like"/>
    <property type="match status" value="1"/>
</dbReference>
<dbReference type="PANTHER" id="PTHR37477">
    <property type="entry name" value="COBALT-PRECORRIN-5A HYDROLASE"/>
    <property type="match status" value="1"/>
</dbReference>